<dbReference type="Gene3D" id="3.40.30.10">
    <property type="entry name" value="Glutaredoxin"/>
    <property type="match status" value="1"/>
</dbReference>
<dbReference type="PANTHER" id="PTHR31902:SF14">
    <property type="entry name" value="ACTIN PATCHES DISTAL PROTEIN 1"/>
    <property type="match status" value="1"/>
</dbReference>
<organism evidence="1 2">
    <name type="scientific">Hydnum rufescens UP504</name>
    <dbReference type="NCBI Taxonomy" id="1448309"/>
    <lineage>
        <taxon>Eukaryota</taxon>
        <taxon>Fungi</taxon>
        <taxon>Dikarya</taxon>
        <taxon>Basidiomycota</taxon>
        <taxon>Agaricomycotina</taxon>
        <taxon>Agaricomycetes</taxon>
        <taxon>Cantharellales</taxon>
        <taxon>Hydnaceae</taxon>
        <taxon>Hydnum</taxon>
    </lineage>
</organism>
<protein>
    <recommendedName>
        <fullName evidence="3">Sucrase</fullName>
    </recommendedName>
</protein>
<dbReference type="AlphaFoldDB" id="A0A9P6APD6"/>
<accession>A0A9P6APD6</accession>
<comment type="caution">
    <text evidence="1">The sequence shown here is derived from an EMBL/GenBank/DDBJ whole genome shotgun (WGS) entry which is preliminary data.</text>
</comment>
<name>A0A9P6APD6_9AGAM</name>
<dbReference type="SUPFAM" id="SSF52833">
    <property type="entry name" value="Thioredoxin-like"/>
    <property type="match status" value="1"/>
</dbReference>
<dbReference type="OrthoDB" id="10253744at2759"/>
<evidence type="ECO:0008006" key="3">
    <source>
        <dbReference type="Google" id="ProtNLM"/>
    </source>
</evidence>
<reference evidence="1" key="1">
    <citation type="journal article" date="2020" name="Nat. Commun.">
        <title>Large-scale genome sequencing of mycorrhizal fungi provides insights into the early evolution of symbiotic traits.</title>
        <authorList>
            <person name="Miyauchi S."/>
            <person name="Kiss E."/>
            <person name="Kuo A."/>
            <person name="Drula E."/>
            <person name="Kohler A."/>
            <person name="Sanchez-Garcia M."/>
            <person name="Morin E."/>
            <person name="Andreopoulos B."/>
            <person name="Barry K.W."/>
            <person name="Bonito G."/>
            <person name="Buee M."/>
            <person name="Carver A."/>
            <person name="Chen C."/>
            <person name="Cichocki N."/>
            <person name="Clum A."/>
            <person name="Culley D."/>
            <person name="Crous P.W."/>
            <person name="Fauchery L."/>
            <person name="Girlanda M."/>
            <person name="Hayes R.D."/>
            <person name="Keri Z."/>
            <person name="LaButti K."/>
            <person name="Lipzen A."/>
            <person name="Lombard V."/>
            <person name="Magnuson J."/>
            <person name="Maillard F."/>
            <person name="Murat C."/>
            <person name="Nolan M."/>
            <person name="Ohm R.A."/>
            <person name="Pangilinan J."/>
            <person name="Pereira M.F."/>
            <person name="Perotto S."/>
            <person name="Peter M."/>
            <person name="Pfister S."/>
            <person name="Riley R."/>
            <person name="Sitrit Y."/>
            <person name="Stielow J.B."/>
            <person name="Szollosi G."/>
            <person name="Zifcakova L."/>
            <person name="Stursova M."/>
            <person name="Spatafora J.W."/>
            <person name="Tedersoo L."/>
            <person name="Vaario L.M."/>
            <person name="Yamada A."/>
            <person name="Yan M."/>
            <person name="Wang P."/>
            <person name="Xu J."/>
            <person name="Bruns T."/>
            <person name="Baldrian P."/>
            <person name="Vilgalys R."/>
            <person name="Dunand C."/>
            <person name="Henrissat B."/>
            <person name="Grigoriev I.V."/>
            <person name="Hibbett D."/>
            <person name="Nagy L.G."/>
            <person name="Martin F.M."/>
        </authorList>
    </citation>
    <scope>NUCLEOTIDE SEQUENCE</scope>
    <source>
        <strain evidence="1">UP504</strain>
    </source>
</reference>
<dbReference type="EMBL" id="MU129034">
    <property type="protein sequence ID" value="KAF9509502.1"/>
    <property type="molecule type" value="Genomic_DNA"/>
</dbReference>
<proteinExistence type="predicted"/>
<dbReference type="CDD" id="cd03062">
    <property type="entry name" value="TRX_Fd_Sucrase"/>
    <property type="match status" value="1"/>
</dbReference>
<dbReference type="InterPro" id="IPR009737">
    <property type="entry name" value="Aim32/Apd1-like"/>
</dbReference>
<dbReference type="InterPro" id="IPR036249">
    <property type="entry name" value="Thioredoxin-like_sf"/>
</dbReference>
<dbReference type="Proteomes" id="UP000886523">
    <property type="component" value="Unassembled WGS sequence"/>
</dbReference>
<gene>
    <name evidence="1" type="ORF">BS47DRAFT_1349174</name>
</gene>
<dbReference type="Pfam" id="PF06999">
    <property type="entry name" value="Suc_Fer-like"/>
    <property type="match status" value="1"/>
</dbReference>
<sequence length="385" mass="41407">MQLKATLKRIIGGSGPNDDGSATPSSAEVDVVQQILKDEGVPFTTLADAACKACDDPCDNHLGSYPSRFNIDTTSRLLGTAKPYGRQVIISTGATNWPKEVTEESGSLAELIHEVNDSLAKKSSKGEKESWPGLFATSSFSRLAIHNGSHHSISSHDPAQHTVIVLPDFKFVTDVRESREDAKRLWSAHLDLDVGRAGIAPSSDVLSHSQSQSQSTSKSWPLPYDAVILICSHKRRDNKCGIAAPILQNAFTTVLNARQWEVHTEVDDSCMNEPSLEDISGSSAEERDLAFVQRLQASSSSSSSSGSQHEKRALILNTSHIGGHKFAGNIVVYWPSGSAVWYGRVSPKEVTAVVDETVVGGRVIPELLRAGVNIAAAGKASLNDW</sequence>
<keyword evidence="2" id="KW-1185">Reference proteome</keyword>
<evidence type="ECO:0000313" key="1">
    <source>
        <dbReference type="EMBL" id="KAF9509502.1"/>
    </source>
</evidence>
<dbReference type="PANTHER" id="PTHR31902">
    <property type="entry name" value="ACTIN PATCHES DISTAL PROTEIN 1"/>
    <property type="match status" value="1"/>
</dbReference>
<evidence type="ECO:0000313" key="2">
    <source>
        <dbReference type="Proteomes" id="UP000886523"/>
    </source>
</evidence>